<feature type="transmembrane region" description="Helical" evidence="9">
    <location>
        <begin position="64"/>
        <end position="83"/>
    </location>
</feature>
<dbReference type="Pfam" id="PF07885">
    <property type="entry name" value="Ion_trans_2"/>
    <property type="match status" value="1"/>
</dbReference>
<keyword evidence="12" id="KW-1185">Reference proteome</keyword>
<keyword evidence="3 9" id="KW-0812">Transmembrane</keyword>
<dbReference type="InterPro" id="IPR013099">
    <property type="entry name" value="K_chnl_dom"/>
</dbReference>
<dbReference type="Gene3D" id="1.10.287.70">
    <property type="match status" value="1"/>
</dbReference>
<dbReference type="PANTHER" id="PTHR11003">
    <property type="entry name" value="POTASSIUM CHANNEL, SUBFAMILY K"/>
    <property type="match status" value="1"/>
</dbReference>
<feature type="transmembrane region" description="Helical" evidence="9">
    <location>
        <begin position="6"/>
        <end position="24"/>
    </location>
</feature>
<evidence type="ECO:0000256" key="8">
    <source>
        <dbReference type="SAM" id="MobiDB-lite"/>
    </source>
</evidence>
<feature type="transmembrane region" description="Helical" evidence="9">
    <location>
        <begin position="36"/>
        <end position="58"/>
    </location>
</feature>
<proteinExistence type="predicted"/>
<keyword evidence="4 9" id="KW-1133">Transmembrane helix</keyword>
<dbReference type="RefSeq" id="WP_316781408.1">
    <property type="nucleotide sequence ID" value="NZ_JASMWN010000023.1"/>
</dbReference>
<sequence length="133" mass="14488">MKQFNAQTVIVSLVGVLVSGTVFFHYVEGWSWLDSYFFTVVTISTVGYGSLVPVTALGKIGTTAFIFVGLGVFAVAIQQFAVYQMQKHKENAEWLVGHLGHDLGHRAKPAANDDDQPETTKGESTPDTTARHS</sequence>
<keyword evidence="6 9" id="KW-0472">Membrane</keyword>
<comment type="subcellular location">
    <subcellularLocation>
        <location evidence="1">Membrane</location>
        <topology evidence="1">Multi-pass membrane protein</topology>
    </subcellularLocation>
</comment>
<protein>
    <submittedName>
        <fullName evidence="11">Potassium channel family protein</fullName>
    </submittedName>
</protein>
<evidence type="ECO:0000256" key="4">
    <source>
        <dbReference type="ARBA" id="ARBA00022989"/>
    </source>
</evidence>
<organism evidence="11 12">
    <name type="scientific">Sedimentitalea todarodis</name>
    <dbReference type="NCBI Taxonomy" id="1631240"/>
    <lineage>
        <taxon>Bacteria</taxon>
        <taxon>Pseudomonadati</taxon>
        <taxon>Pseudomonadota</taxon>
        <taxon>Alphaproteobacteria</taxon>
        <taxon>Rhodobacterales</taxon>
        <taxon>Paracoccaceae</taxon>
        <taxon>Sedimentitalea</taxon>
    </lineage>
</organism>
<evidence type="ECO:0000256" key="5">
    <source>
        <dbReference type="ARBA" id="ARBA00023065"/>
    </source>
</evidence>
<comment type="caution">
    <text evidence="11">The sequence shown here is derived from an EMBL/GenBank/DDBJ whole genome shotgun (WGS) entry which is preliminary data.</text>
</comment>
<keyword evidence="2" id="KW-0813">Transport</keyword>
<keyword evidence="7 11" id="KW-0407">Ion channel</keyword>
<reference evidence="12" key="1">
    <citation type="submission" date="2023-05" db="EMBL/GenBank/DDBJ databases">
        <title>Sedimentitalea sp. nov. JM2-8.</title>
        <authorList>
            <person name="Huang J."/>
        </authorList>
    </citation>
    <scope>NUCLEOTIDE SEQUENCE [LARGE SCALE GENOMIC DNA]</scope>
    <source>
        <strain evidence="12">KHS03</strain>
    </source>
</reference>
<dbReference type="PANTHER" id="PTHR11003:SF291">
    <property type="entry name" value="IP11374P"/>
    <property type="match status" value="1"/>
</dbReference>
<gene>
    <name evidence="11" type="ORF">QO231_21415</name>
</gene>
<evidence type="ECO:0000256" key="6">
    <source>
        <dbReference type="ARBA" id="ARBA00023136"/>
    </source>
</evidence>
<dbReference type="EMBL" id="JASMWN010000023">
    <property type="protein sequence ID" value="MDU9006395.1"/>
    <property type="molecule type" value="Genomic_DNA"/>
</dbReference>
<evidence type="ECO:0000256" key="3">
    <source>
        <dbReference type="ARBA" id="ARBA00022692"/>
    </source>
</evidence>
<dbReference type="Proteomes" id="UP001255416">
    <property type="component" value="Unassembled WGS sequence"/>
</dbReference>
<feature type="region of interest" description="Disordered" evidence="8">
    <location>
        <begin position="105"/>
        <end position="133"/>
    </location>
</feature>
<evidence type="ECO:0000313" key="11">
    <source>
        <dbReference type="EMBL" id="MDU9006395.1"/>
    </source>
</evidence>
<dbReference type="SUPFAM" id="SSF81324">
    <property type="entry name" value="Voltage-gated potassium channels"/>
    <property type="match status" value="1"/>
</dbReference>
<dbReference type="InterPro" id="IPR003280">
    <property type="entry name" value="2pore_dom_K_chnl"/>
</dbReference>
<evidence type="ECO:0000256" key="2">
    <source>
        <dbReference type="ARBA" id="ARBA00022448"/>
    </source>
</evidence>
<accession>A0ABU3VJQ7</accession>
<name>A0ABU3VJQ7_9RHOB</name>
<evidence type="ECO:0000259" key="10">
    <source>
        <dbReference type="Pfam" id="PF07885"/>
    </source>
</evidence>
<evidence type="ECO:0000256" key="9">
    <source>
        <dbReference type="SAM" id="Phobius"/>
    </source>
</evidence>
<evidence type="ECO:0000256" key="7">
    <source>
        <dbReference type="ARBA" id="ARBA00023303"/>
    </source>
</evidence>
<dbReference type="GO" id="GO:0034220">
    <property type="term" value="P:monoatomic ion transmembrane transport"/>
    <property type="evidence" value="ECO:0007669"/>
    <property type="project" value="UniProtKB-KW"/>
</dbReference>
<feature type="domain" description="Potassium channel" evidence="10">
    <location>
        <begin position="13"/>
        <end position="82"/>
    </location>
</feature>
<feature type="compositionally biased region" description="Polar residues" evidence="8">
    <location>
        <begin position="122"/>
        <end position="133"/>
    </location>
</feature>
<evidence type="ECO:0000256" key="1">
    <source>
        <dbReference type="ARBA" id="ARBA00004141"/>
    </source>
</evidence>
<keyword evidence="5" id="KW-0406">Ion transport</keyword>
<evidence type="ECO:0000313" key="12">
    <source>
        <dbReference type="Proteomes" id="UP001255416"/>
    </source>
</evidence>